<keyword evidence="1" id="KW-1133">Transmembrane helix</keyword>
<keyword evidence="3" id="KW-1185">Reference proteome</keyword>
<protein>
    <submittedName>
        <fullName evidence="2">Uncharacterized protein</fullName>
    </submittedName>
</protein>
<evidence type="ECO:0000313" key="3">
    <source>
        <dbReference type="Proteomes" id="UP000708208"/>
    </source>
</evidence>
<dbReference type="Proteomes" id="UP000708208">
    <property type="component" value="Unassembled WGS sequence"/>
</dbReference>
<dbReference type="AlphaFoldDB" id="A0A8J2KH06"/>
<keyword evidence="1" id="KW-0472">Membrane</keyword>
<sequence>SRVNSLAIGLVTIFLTVIFVVAVVTFYRMRNKYLDAKIRLRNLTAEEIEQFEKGNPEMLSDDDAGIQDNAQFLPFNENYKLLDQDVIIGTLPSVVVVKPSN</sequence>
<organism evidence="2 3">
    <name type="scientific">Allacma fusca</name>
    <dbReference type="NCBI Taxonomy" id="39272"/>
    <lineage>
        <taxon>Eukaryota</taxon>
        <taxon>Metazoa</taxon>
        <taxon>Ecdysozoa</taxon>
        <taxon>Arthropoda</taxon>
        <taxon>Hexapoda</taxon>
        <taxon>Collembola</taxon>
        <taxon>Symphypleona</taxon>
        <taxon>Sminthuridae</taxon>
        <taxon>Allacma</taxon>
    </lineage>
</organism>
<gene>
    <name evidence="2" type="ORF">AFUS01_LOCUS28332</name>
</gene>
<feature type="transmembrane region" description="Helical" evidence="1">
    <location>
        <begin position="6"/>
        <end position="27"/>
    </location>
</feature>
<dbReference type="EMBL" id="CAJVCH010403360">
    <property type="protein sequence ID" value="CAG7817786.1"/>
    <property type="molecule type" value="Genomic_DNA"/>
</dbReference>
<feature type="non-terminal residue" evidence="2">
    <location>
        <position position="101"/>
    </location>
</feature>
<accession>A0A8J2KH06</accession>
<comment type="caution">
    <text evidence="2">The sequence shown here is derived from an EMBL/GenBank/DDBJ whole genome shotgun (WGS) entry which is preliminary data.</text>
</comment>
<evidence type="ECO:0000313" key="2">
    <source>
        <dbReference type="EMBL" id="CAG7817786.1"/>
    </source>
</evidence>
<proteinExistence type="predicted"/>
<reference evidence="2" key="1">
    <citation type="submission" date="2021-06" db="EMBL/GenBank/DDBJ databases">
        <authorList>
            <person name="Hodson N. C."/>
            <person name="Mongue J. A."/>
            <person name="Jaron S. K."/>
        </authorList>
    </citation>
    <scope>NUCLEOTIDE SEQUENCE</scope>
</reference>
<name>A0A8J2KH06_9HEXA</name>
<evidence type="ECO:0000256" key="1">
    <source>
        <dbReference type="SAM" id="Phobius"/>
    </source>
</evidence>
<keyword evidence="1" id="KW-0812">Transmembrane</keyword>